<dbReference type="EMBL" id="AXUT01000377">
    <property type="protein sequence ID" value="ESU77399.1"/>
    <property type="molecule type" value="Genomic_DNA"/>
</dbReference>
<name>A0A090NCV8_SHIDY</name>
<proteinExistence type="predicted"/>
<protein>
    <submittedName>
        <fullName evidence="1">Uncharacterized protein</fullName>
    </submittedName>
</protein>
<comment type="caution">
    <text evidence="1">The sequence shown here is derived from an EMBL/GenBank/DDBJ whole genome shotgun (WGS) entry which is preliminary data.</text>
</comment>
<gene>
    <name evidence="1" type="ORF">WRSd3_03705</name>
</gene>
<dbReference type="PATRIC" id="fig|1401327.3.peg.3428"/>
<organism evidence="1 2">
    <name type="scientific">Shigella dysenteriae WRSd3</name>
    <dbReference type="NCBI Taxonomy" id="1401327"/>
    <lineage>
        <taxon>Bacteria</taxon>
        <taxon>Pseudomonadati</taxon>
        <taxon>Pseudomonadota</taxon>
        <taxon>Gammaproteobacteria</taxon>
        <taxon>Enterobacterales</taxon>
        <taxon>Enterobacteriaceae</taxon>
        <taxon>Shigella</taxon>
    </lineage>
</organism>
<dbReference type="AlphaFoldDB" id="A0A090NCV8"/>
<reference evidence="1 2" key="1">
    <citation type="submission" date="2013-10" db="EMBL/GenBank/DDBJ databases">
        <title>Draft genomes and the virulence plasmids of Sd1617 vaccine constructs: WRSd3 and WRSd5.</title>
        <authorList>
            <person name="Aksomboon Vongsawan A."/>
            <person name="Venkatesan M.M."/>
            <person name="Vaisvil B."/>
            <person name="Emel G."/>
            <person name="Kepatral V."/>
            <person name="Sethabutr O."/>
            <person name="Serichantalergs O."/>
            <person name="Mason C."/>
        </authorList>
    </citation>
    <scope>NUCLEOTIDE SEQUENCE [LARGE SCALE GENOMIC DNA]</scope>
    <source>
        <strain evidence="1 2">WRSd3</strain>
    </source>
</reference>
<accession>A0A090NCV8</accession>
<dbReference type="Proteomes" id="UP000017944">
    <property type="component" value="Unassembled WGS sequence"/>
</dbReference>
<evidence type="ECO:0000313" key="1">
    <source>
        <dbReference type="EMBL" id="ESU77399.1"/>
    </source>
</evidence>
<evidence type="ECO:0000313" key="2">
    <source>
        <dbReference type="Proteomes" id="UP000017944"/>
    </source>
</evidence>
<sequence>MHFHEKWASSFPFMPKVMRHCKKFRDVHFDPDAFATTDAFI</sequence>